<dbReference type="GO" id="GO:0005886">
    <property type="term" value="C:plasma membrane"/>
    <property type="evidence" value="ECO:0007669"/>
    <property type="project" value="UniProtKB-SubCell"/>
</dbReference>
<evidence type="ECO:0000256" key="6">
    <source>
        <dbReference type="RuleBase" id="RU363076"/>
    </source>
</evidence>
<gene>
    <name evidence="7" type="ORF">H8M03_11465</name>
</gene>
<organism evidence="7 8">
    <name type="scientific">Sphingomonas sabuli</name>
    <dbReference type="NCBI Taxonomy" id="2764186"/>
    <lineage>
        <taxon>Bacteria</taxon>
        <taxon>Pseudomonadati</taxon>
        <taxon>Pseudomonadota</taxon>
        <taxon>Alphaproteobacteria</taxon>
        <taxon>Sphingomonadales</taxon>
        <taxon>Sphingomonadaceae</taxon>
        <taxon>Sphingomonas</taxon>
    </lineage>
</organism>
<reference evidence="7 8" key="1">
    <citation type="submission" date="2020-08" db="EMBL/GenBank/DDBJ databases">
        <title>Sphingomonas sp. sand1-3 16S ribosomal RNA gene Genome sequencing and assembly.</title>
        <authorList>
            <person name="Kang M."/>
        </authorList>
    </citation>
    <scope>NUCLEOTIDE SEQUENCE [LARGE SCALE GENOMIC DNA]</scope>
    <source>
        <strain evidence="8">sand1-3</strain>
    </source>
</reference>
<keyword evidence="4 6" id="KW-1133">Transmembrane helix</keyword>
<evidence type="ECO:0000313" key="8">
    <source>
        <dbReference type="Proteomes" id="UP000515861"/>
    </source>
</evidence>
<proteinExistence type="inferred from homology"/>
<comment type="caution">
    <text evidence="6">Lacks conserved residue(s) required for the propagation of feature annotation.</text>
</comment>
<comment type="similarity">
    <text evidence="2 6">Belongs to the SURF1 family.</text>
</comment>
<evidence type="ECO:0000256" key="3">
    <source>
        <dbReference type="ARBA" id="ARBA00022692"/>
    </source>
</evidence>
<evidence type="ECO:0000256" key="1">
    <source>
        <dbReference type="ARBA" id="ARBA00004370"/>
    </source>
</evidence>
<dbReference type="KEGG" id="ssau:H8M03_11465"/>
<evidence type="ECO:0000313" key="7">
    <source>
        <dbReference type="EMBL" id="QNM84107.1"/>
    </source>
</evidence>
<evidence type="ECO:0000256" key="4">
    <source>
        <dbReference type="ARBA" id="ARBA00022989"/>
    </source>
</evidence>
<keyword evidence="6" id="KW-1003">Cell membrane</keyword>
<evidence type="ECO:0000256" key="5">
    <source>
        <dbReference type="ARBA" id="ARBA00023136"/>
    </source>
</evidence>
<keyword evidence="3 6" id="KW-0812">Transmembrane</keyword>
<dbReference type="EMBL" id="CP060697">
    <property type="protein sequence ID" value="QNM84107.1"/>
    <property type="molecule type" value="Genomic_DNA"/>
</dbReference>
<keyword evidence="5 6" id="KW-0472">Membrane</keyword>
<dbReference type="InterPro" id="IPR002994">
    <property type="entry name" value="Surf1/Shy1"/>
</dbReference>
<dbReference type="PANTHER" id="PTHR23427:SF2">
    <property type="entry name" value="SURFEIT LOCUS PROTEIN 1"/>
    <property type="match status" value="1"/>
</dbReference>
<protein>
    <recommendedName>
        <fullName evidence="6">SURF1-like protein</fullName>
    </recommendedName>
</protein>
<keyword evidence="8" id="KW-1185">Reference proteome</keyword>
<name>A0A7G9L658_9SPHN</name>
<dbReference type="Proteomes" id="UP000515861">
    <property type="component" value="Chromosome"/>
</dbReference>
<sequence>MTFCGLLFFLFAALGVWQLERRIWKLALIEQVDSRLRAAPVPVPDVTKWRGYDASANDYRRVEAIGVFQNDRETKVDALTERGAGFWLMTPLATGSGEILVNRGFVPTDEASWSRPQGRVIVRGLLRPTEPDGRFLRPNRPSEERWFSRDVAAIARARHLARVAPFFIDADRSGAANEPPIGGMTVVTFRNAHLSYVITWFALALLSAAGLVLLSRDRQKPI</sequence>
<dbReference type="InterPro" id="IPR045214">
    <property type="entry name" value="Surf1/Surf4"/>
</dbReference>
<dbReference type="PANTHER" id="PTHR23427">
    <property type="entry name" value="SURFEIT LOCUS PROTEIN"/>
    <property type="match status" value="1"/>
</dbReference>
<dbReference type="Pfam" id="PF02104">
    <property type="entry name" value="SURF1"/>
    <property type="match status" value="1"/>
</dbReference>
<feature type="transmembrane region" description="Helical" evidence="6">
    <location>
        <begin position="194"/>
        <end position="214"/>
    </location>
</feature>
<dbReference type="PROSITE" id="PS50895">
    <property type="entry name" value="SURF1"/>
    <property type="match status" value="1"/>
</dbReference>
<comment type="subcellular location">
    <subcellularLocation>
        <location evidence="6">Cell membrane</location>
        <topology evidence="6">Multi-pass membrane protein</topology>
    </subcellularLocation>
    <subcellularLocation>
        <location evidence="1">Membrane</location>
    </subcellularLocation>
</comment>
<evidence type="ECO:0000256" key="2">
    <source>
        <dbReference type="ARBA" id="ARBA00007165"/>
    </source>
</evidence>
<dbReference type="CDD" id="cd06662">
    <property type="entry name" value="SURF1"/>
    <property type="match status" value="1"/>
</dbReference>
<accession>A0A7G9L658</accession>
<dbReference type="AlphaFoldDB" id="A0A7G9L658"/>